<dbReference type="InterPro" id="IPR013083">
    <property type="entry name" value="Znf_RING/FYVE/PHD"/>
</dbReference>
<keyword evidence="5" id="KW-1185">Reference proteome</keyword>
<comment type="caution">
    <text evidence="4">The sequence shown here is derived from an EMBL/GenBank/DDBJ whole genome shotgun (WGS) entry which is preliminary data.</text>
</comment>
<keyword evidence="2" id="KW-0472">Membrane</keyword>
<keyword evidence="1" id="KW-0862">Zinc</keyword>
<evidence type="ECO:0000259" key="3">
    <source>
        <dbReference type="PROSITE" id="PS50089"/>
    </source>
</evidence>
<dbReference type="InterPro" id="IPR001841">
    <property type="entry name" value="Znf_RING"/>
</dbReference>
<dbReference type="OrthoDB" id="437960at2759"/>
<dbReference type="EMBL" id="JADCNL010000006">
    <property type="protein sequence ID" value="KAG0476036.1"/>
    <property type="molecule type" value="Genomic_DNA"/>
</dbReference>
<sequence>MPEYLSCWLLYGESDFLLFDLLELADYIKAKKLHLIYDKRQHPKQSLLQHNLGDFQGSSLTVIIEGATLSIEEVGSLQLPPPWKIRNKTLNYGLGLIGSYFVCDIMTLVSGGYFYIFDPLGLVLGPSSEIGPSAKLFSLIGFFIIYLCFGIHSHAIIFKNAWMSTELVAREYCRFLKDSCVSLSTWEEGNLHPTLDYSVSIDPSSSVMRNPFSEKKWRKFNISRLFSSSHGAVNMHVIDVLVRRGETSVLDKWLVVLCLGSGQTRNMALDRHYLSYNLTPVAGVAAHISQNGQPINPPASSCILSPLPLSGEISMPVTVLGCFLIFHNGGRYLFSHSNGDFSRKHISAKDPATTAWNKELLLCIRDSYVELVSVLQKVRKNYLNSPIESSSARALSCILLDYGDRLYSFWPRSIRVSKSPDEVNMVDHEKIPSKASEAQWALVVEQVIRPFYARIVDLPVWQLYGGNVVKAEEGMFLSQSGCELGDNLLPDSVYTFIKEHYPVFSVPCELVMEIQAIGVKVSQITPKMIRSLLKVSVSVVPQSIQSYIDVLDYCLSDIQMPDVQQSEISGYNNRVNSASSSQIEMYPVNLASSSSSMNMQRSSISRSTTNSGGDALEIVSYLGKALYDFGRGVVEDIGRVTDPTSHVGTTYEGTYGNQSLSHILAELKGLPFPTATMRFVRLGSAELWIGNQDQQLLMHPLADKFVHTLCLEKPYLAKILCSNVIHRILKLRSFTFMLLSDHLGLLFAESWVNNVLVGSQSRWVPWKINARSLADGPSPEWLRLFWKIFKDVNGDLSLVAEWPFIPAILNGPILCRVKDSNLVFVPPLPDPASFTGVSNIHEDGHLNSSKSTVEELRELYLTEFESISNRYPWLLALLYQLSIPVYDMSFLDIGMSCNLFPTPNQSLGQVIISKLHAAKCAGSFSIPLHLFNEDRDRLFALFASDFSPHSGCVYKREELNLLKELPIYKTVTGSYTMIVGNDQCIISSTAFFHPKDERCLTHSADSYLFLHALGVNELTDQEVFVRFGLPGFEGKSLEEKENLLLYLHMNWDVLQSDSSIVNRLKETNFIRNASESCTELFKPRDLLDPHDSLLSSIFCGERNRFPGERLAFGLEYFSILVKQNVVPPEFSWGAFHLRSPPPFTDVLKHLLVVGRNNGEDVLACWPTSPGMMTVVDATFEIFKYLDKIWGTLSSTDIKELHKVAFIPVANGTRLVSVKSLFVRLSINLAPFAFELPSIYLPFVKILKEMELQEVLTVEYAREIIFNIQKSCGYQRLNPNELRAIMEILKFICDEYMKSSAERSGWQFDAIVPDDGCRLVSASSCVFVDSYGSQFLGKIDTSRLRFSHPELPENICIFLGIKKISEVVIEVERSLSEVASRLQFVKQLLTRFLLLPKNIDITRVTKDIVIPEWDRSHKHRTMHFVNKTRNIIYVAEPPSYISVHDLVAIVVSQVLELPNIIPFGPLLACPDGSEKAALIAMKLGFETGTMTEGECKSLVGKEVLPQDALQVQFLPMRPFYRGEIVAWKPGNEGTKLRYGIVPQDVRPYSSQAMYKFSVEIAPGEYQTLLSTQVFSFRSVSMGNVVSLLPFSSSSETTSESRLVEEGGNGKAKQQMVKELQYGRVSAEETVRAVNEMLLAAGINMDVEQQKLLQTTLSLQEQVKEFQVALLVEQEKADKAGREADAAKAAWSCRVCLGSEVDTTMVPCGHVMCHRCCSAVSRCPFCRSQVSSKMKIFRP</sequence>
<keyword evidence="2" id="KW-0812">Transmembrane</keyword>
<organism evidence="4 5">
    <name type="scientific">Vanilla planifolia</name>
    <name type="common">Vanilla</name>
    <dbReference type="NCBI Taxonomy" id="51239"/>
    <lineage>
        <taxon>Eukaryota</taxon>
        <taxon>Viridiplantae</taxon>
        <taxon>Streptophyta</taxon>
        <taxon>Embryophyta</taxon>
        <taxon>Tracheophyta</taxon>
        <taxon>Spermatophyta</taxon>
        <taxon>Magnoliopsida</taxon>
        <taxon>Liliopsida</taxon>
        <taxon>Asparagales</taxon>
        <taxon>Orchidaceae</taxon>
        <taxon>Vanilloideae</taxon>
        <taxon>Vanilleae</taxon>
        <taxon>Vanilla</taxon>
    </lineage>
</organism>
<gene>
    <name evidence="4" type="ORF">HPP92_012877</name>
</gene>
<dbReference type="SMART" id="SM00184">
    <property type="entry name" value="RING"/>
    <property type="match status" value="1"/>
</dbReference>
<evidence type="ECO:0000256" key="2">
    <source>
        <dbReference type="SAM" id="Phobius"/>
    </source>
</evidence>
<dbReference type="InterPro" id="IPR058210">
    <property type="entry name" value="SACS/Nov_dom"/>
</dbReference>
<dbReference type="PROSITE" id="PS50089">
    <property type="entry name" value="ZF_RING_2"/>
    <property type="match status" value="1"/>
</dbReference>
<feature type="domain" description="RING-type" evidence="3">
    <location>
        <begin position="1691"/>
        <end position="1725"/>
    </location>
</feature>
<proteinExistence type="predicted"/>
<dbReference type="GO" id="GO:0008270">
    <property type="term" value="F:zinc ion binding"/>
    <property type="evidence" value="ECO:0007669"/>
    <property type="project" value="UniProtKB-KW"/>
</dbReference>
<dbReference type="Proteomes" id="UP000636800">
    <property type="component" value="Chromosome 6"/>
</dbReference>
<keyword evidence="1" id="KW-0863">Zinc-finger</keyword>
<name>A0A835UY35_VANPL</name>
<evidence type="ECO:0000256" key="1">
    <source>
        <dbReference type="PROSITE-ProRule" id="PRU00175"/>
    </source>
</evidence>
<protein>
    <recommendedName>
        <fullName evidence="3">RING-type domain-containing protein</fullName>
    </recommendedName>
</protein>
<dbReference type="SUPFAM" id="SSF57850">
    <property type="entry name" value="RING/U-box"/>
    <property type="match status" value="1"/>
</dbReference>
<dbReference type="GO" id="GO:0030544">
    <property type="term" value="F:Hsp70 protein binding"/>
    <property type="evidence" value="ECO:0007669"/>
    <property type="project" value="TreeGrafter"/>
</dbReference>
<dbReference type="InterPro" id="IPR052972">
    <property type="entry name" value="Sacsin_chaperone_reg"/>
</dbReference>
<dbReference type="Gene3D" id="3.30.40.10">
    <property type="entry name" value="Zinc/RING finger domain, C3HC4 (zinc finger)"/>
    <property type="match status" value="1"/>
</dbReference>
<dbReference type="Pfam" id="PF25794">
    <property type="entry name" value="SACS"/>
    <property type="match status" value="1"/>
</dbReference>
<evidence type="ECO:0000313" key="5">
    <source>
        <dbReference type="Proteomes" id="UP000636800"/>
    </source>
</evidence>
<keyword evidence="2" id="KW-1133">Transmembrane helix</keyword>
<feature type="transmembrane region" description="Helical" evidence="2">
    <location>
        <begin position="92"/>
        <end position="116"/>
    </location>
</feature>
<accession>A0A835UY35</accession>
<dbReference type="Pfam" id="PF13920">
    <property type="entry name" value="zf-C3HC4_3"/>
    <property type="match status" value="1"/>
</dbReference>
<evidence type="ECO:0000313" key="4">
    <source>
        <dbReference type="EMBL" id="KAG0476036.1"/>
    </source>
</evidence>
<reference evidence="4 5" key="1">
    <citation type="journal article" date="2020" name="Nat. Food">
        <title>A phased Vanilla planifolia genome enables genetic improvement of flavour and production.</title>
        <authorList>
            <person name="Hasing T."/>
            <person name="Tang H."/>
            <person name="Brym M."/>
            <person name="Khazi F."/>
            <person name="Huang T."/>
            <person name="Chambers A.H."/>
        </authorList>
    </citation>
    <scope>NUCLEOTIDE SEQUENCE [LARGE SCALE GENOMIC DNA]</scope>
    <source>
        <tissue evidence="4">Leaf</tissue>
    </source>
</reference>
<keyword evidence="1" id="KW-0479">Metal-binding</keyword>
<dbReference type="PANTHER" id="PTHR15600:SF42">
    <property type="entry name" value="SACSIN"/>
    <property type="match status" value="1"/>
</dbReference>
<dbReference type="PANTHER" id="PTHR15600">
    <property type="entry name" value="SACSIN"/>
    <property type="match status" value="1"/>
</dbReference>
<feature type="transmembrane region" description="Helical" evidence="2">
    <location>
        <begin position="136"/>
        <end position="158"/>
    </location>
</feature>